<name>A0AAU9RPK6_THLAR</name>
<evidence type="ECO:0000256" key="3">
    <source>
        <dbReference type="ARBA" id="ARBA00023163"/>
    </source>
</evidence>
<dbReference type="Gene3D" id="3.30.200.160">
    <property type="entry name" value="TFIIIC, subcomplex tauA, subunit Sfc1, barrel domain"/>
    <property type="match status" value="1"/>
</dbReference>
<dbReference type="GO" id="GO:0006384">
    <property type="term" value="P:transcription initiation at RNA polymerase III promoter"/>
    <property type="evidence" value="ECO:0007669"/>
    <property type="project" value="InterPro"/>
</dbReference>
<dbReference type="PANTHER" id="PTHR13230:SF5">
    <property type="entry name" value="GENERAL TRANSCRIPTION FACTOR 3C POLYPEPTIDE 5"/>
    <property type="match status" value="1"/>
</dbReference>
<dbReference type="InterPro" id="IPR040454">
    <property type="entry name" value="TF_IIIC_Tfc1/Sfc1"/>
</dbReference>
<organism evidence="8 9">
    <name type="scientific">Thlaspi arvense</name>
    <name type="common">Field penny-cress</name>
    <dbReference type="NCBI Taxonomy" id="13288"/>
    <lineage>
        <taxon>Eukaryota</taxon>
        <taxon>Viridiplantae</taxon>
        <taxon>Streptophyta</taxon>
        <taxon>Embryophyta</taxon>
        <taxon>Tracheophyta</taxon>
        <taxon>Spermatophyta</taxon>
        <taxon>Magnoliopsida</taxon>
        <taxon>eudicotyledons</taxon>
        <taxon>Gunneridae</taxon>
        <taxon>Pentapetalae</taxon>
        <taxon>rosids</taxon>
        <taxon>malvids</taxon>
        <taxon>Brassicales</taxon>
        <taxon>Brassicaceae</taxon>
        <taxon>Thlaspideae</taxon>
        <taxon>Thlaspi</taxon>
    </lineage>
</organism>
<evidence type="ECO:0000256" key="5">
    <source>
        <dbReference type="SAM" id="MobiDB-lite"/>
    </source>
</evidence>
<keyword evidence="3" id="KW-0804">Transcription</keyword>
<feature type="region of interest" description="Disordered" evidence="5">
    <location>
        <begin position="475"/>
        <end position="500"/>
    </location>
</feature>
<sequence>MGIIENGTMSGNLPSKEAFVVHYPGYPSSISRALETLGGIQGITTARESTSNKLELHFRPEDPYAHPAWGEQRPCNGFLLKISKEDVKRDSLPESQPVLSTSSVSEACPALCADIVARVSQSYCFDGMADYQHVIPIHADVAQHKKRKWMEVKSLAGNNDLMGMADEDVMMLLPQFFAPKDMPDNLVLRLPGTSGHKKKDEAATQNLYEVAVSALFDERPVWTRDSIVQRLLDKGLKCTHHMLNRAAYYFSGGPFLRFWIKRGYDPRKDPESRVYQRMEFRVPPELRGYCDAYATNKSKPSWDDICAFKVFPFKCQTFLQLFELDDEYIQREIRKPPKQTTCNYKTGWFSEALLDNLRLRVAVRFVSVFPEPGFEDVFKSIQEEFERSEKTRIQKDKLKSCQPEQPEKPKDRKDMKKHKSTNKEKEGDVDADEDDEYEDELDVAANDDDEISLSWHGYDDMENNSRTYLQGLFDRFPSSKPALDGAGDGSDGEYQIYGSDGEYQIYEQESNALDDDDDDDDE</sequence>
<evidence type="ECO:0008006" key="10">
    <source>
        <dbReference type="Google" id="ProtNLM"/>
    </source>
</evidence>
<dbReference type="FunFam" id="3.30.200.160:FF:000002">
    <property type="entry name" value="Transcription factor IIIC, subunit 5"/>
    <property type="match status" value="1"/>
</dbReference>
<evidence type="ECO:0000256" key="4">
    <source>
        <dbReference type="ARBA" id="ARBA00023242"/>
    </source>
</evidence>
<reference evidence="8 9" key="1">
    <citation type="submission" date="2022-03" db="EMBL/GenBank/DDBJ databases">
        <authorList>
            <person name="Nunn A."/>
            <person name="Chopra R."/>
            <person name="Nunn A."/>
            <person name="Contreras Garrido A."/>
        </authorList>
    </citation>
    <scope>NUCLEOTIDE SEQUENCE [LARGE SCALE GENOMIC DNA]</scope>
</reference>
<dbReference type="AlphaFoldDB" id="A0AAU9RPK6"/>
<protein>
    <recommendedName>
        <fullName evidence="10">General transcription factor 3C polypeptide 5</fullName>
    </recommendedName>
</protein>
<dbReference type="GO" id="GO:0001002">
    <property type="term" value="F:RNA polymerase III type 1 promoter sequence-specific DNA binding"/>
    <property type="evidence" value="ECO:0007669"/>
    <property type="project" value="TreeGrafter"/>
</dbReference>
<gene>
    <name evidence="8" type="ORF">TAV2_LOCUS5436</name>
</gene>
<accession>A0AAU9RPK6</accession>
<dbReference type="GO" id="GO:0001003">
    <property type="term" value="F:RNA polymerase III type 2 promoter sequence-specific DNA binding"/>
    <property type="evidence" value="ECO:0007669"/>
    <property type="project" value="TreeGrafter"/>
</dbReference>
<feature type="compositionally biased region" description="Basic and acidic residues" evidence="5">
    <location>
        <begin position="389"/>
        <end position="414"/>
    </location>
</feature>
<dbReference type="PANTHER" id="PTHR13230">
    <property type="entry name" value="GENERAL TRANSCRIPTION FACTOR IIIC, POLYPEPTIDE 5"/>
    <property type="match status" value="1"/>
</dbReference>
<feature type="region of interest" description="Disordered" evidence="5">
    <location>
        <begin position="389"/>
        <end position="461"/>
    </location>
</feature>
<feature type="domain" description="Transcription factor IIIC subunit Tfc1/Sfc1 triple barrel" evidence="7">
    <location>
        <begin position="20"/>
        <end position="133"/>
    </location>
</feature>
<evidence type="ECO:0000256" key="1">
    <source>
        <dbReference type="ARBA" id="ARBA00004123"/>
    </source>
</evidence>
<dbReference type="EMBL" id="OU466858">
    <property type="protein sequence ID" value="CAH2044338.1"/>
    <property type="molecule type" value="Genomic_DNA"/>
</dbReference>
<proteinExistence type="predicted"/>
<dbReference type="InterPro" id="IPR042536">
    <property type="entry name" value="TFIIIC_tauA_Sfc1"/>
</dbReference>
<dbReference type="GO" id="GO:0005634">
    <property type="term" value="C:nucleus"/>
    <property type="evidence" value="ECO:0007669"/>
    <property type="project" value="UniProtKB-SubCell"/>
</dbReference>
<evidence type="ECO:0000313" key="9">
    <source>
        <dbReference type="Proteomes" id="UP000836841"/>
    </source>
</evidence>
<evidence type="ECO:0000313" key="8">
    <source>
        <dbReference type="EMBL" id="CAH2044338.1"/>
    </source>
</evidence>
<feature type="domain" description="Transcription factor IIIC subunit 5 HTH" evidence="6">
    <location>
        <begin position="201"/>
        <end position="281"/>
    </location>
</feature>
<evidence type="ECO:0000259" key="6">
    <source>
        <dbReference type="Pfam" id="PF09734"/>
    </source>
</evidence>
<dbReference type="InterPro" id="IPR041499">
    <property type="entry name" value="Tfc1/Sfc1_N"/>
</dbReference>
<keyword evidence="2" id="KW-0238">DNA-binding</keyword>
<dbReference type="Pfam" id="PF17682">
    <property type="entry name" value="Tau95_N"/>
    <property type="match status" value="1"/>
</dbReference>
<evidence type="ECO:0000256" key="2">
    <source>
        <dbReference type="ARBA" id="ARBA00023125"/>
    </source>
</evidence>
<keyword evidence="9" id="KW-1185">Reference proteome</keyword>
<dbReference type="Pfam" id="PF09734">
    <property type="entry name" value="Tau95"/>
    <property type="match status" value="1"/>
</dbReference>
<dbReference type="Proteomes" id="UP000836841">
    <property type="component" value="Chromosome 2"/>
</dbReference>
<dbReference type="GO" id="GO:0000127">
    <property type="term" value="C:transcription factor TFIIIC complex"/>
    <property type="evidence" value="ECO:0007669"/>
    <property type="project" value="InterPro"/>
</dbReference>
<dbReference type="InterPro" id="IPR019136">
    <property type="entry name" value="TF_IIIC_su-5_HTH"/>
</dbReference>
<feature type="compositionally biased region" description="Acidic residues" evidence="5">
    <location>
        <begin position="429"/>
        <end position="451"/>
    </location>
</feature>
<keyword evidence="4" id="KW-0539">Nucleus</keyword>
<comment type="subcellular location">
    <subcellularLocation>
        <location evidence="1">Nucleus</location>
    </subcellularLocation>
</comment>
<evidence type="ECO:0000259" key="7">
    <source>
        <dbReference type="Pfam" id="PF17682"/>
    </source>
</evidence>